<evidence type="ECO:0000313" key="4">
    <source>
        <dbReference type="Proteomes" id="UP000076078"/>
    </source>
</evidence>
<organism evidence="3 4">
    <name type="scientific">Tieghemostelium lacteum</name>
    <name type="common">Slime mold</name>
    <name type="synonym">Dictyostelium lacteum</name>
    <dbReference type="NCBI Taxonomy" id="361077"/>
    <lineage>
        <taxon>Eukaryota</taxon>
        <taxon>Amoebozoa</taxon>
        <taxon>Evosea</taxon>
        <taxon>Eumycetozoa</taxon>
        <taxon>Dictyostelia</taxon>
        <taxon>Dictyosteliales</taxon>
        <taxon>Raperosteliaceae</taxon>
        <taxon>Tieghemostelium</taxon>
    </lineage>
</organism>
<gene>
    <name evidence="3" type="ORF">DLAC_07072</name>
</gene>
<dbReference type="InterPro" id="IPR001623">
    <property type="entry name" value="DnaJ_domain"/>
</dbReference>
<dbReference type="FunCoup" id="A0A151ZE68">
    <property type="interactions" value="906"/>
</dbReference>
<comment type="caution">
    <text evidence="3">The sequence shown here is derived from an EMBL/GenBank/DDBJ whole genome shotgun (WGS) entry which is preliminary data.</text>
</comment>
<dbReference type="GO" id="GO:0005634">
    <property type="term" value="C:nucleus"/>
    <property type="evidence" value="ECO:0007669"/>
    <property type="project" value="TreeGrafter"/>
</dbReference>
<dbReference type="PROSITE" id="PS50076">
    <property type="entry name" value="DNAJ_2"/>
    <property type="match status" value="1"/>
</dbReference>
<dbReference type="InterPro" id="IPR018253">
    <property type="entry name" value="DnaJ_domain_CS"/>
</dbReference>
<dbReference type="InParanoid" id="A0A151ZE68"/>
<evidence type="ECO:0000256" key="1">
    <source>
        <dbReference type="SAM" id="MobiDB-lite"/>
    </source>
</evidence>
<feature type="compositionally biased region" description="Polar residues" evidence="1">
    <location>
        <begin position="274"/>
        <end position="283"/>
    </location>
</feature>
<evidence type="ECO:0000313" key="3">
    <source>
        <dbReference type="EMBL" id="KYQ92225.1"/>
    </source>
</evidence>
<feature type="compositionally biased region" description="Basic residues" evidence="1">
    <location>
        <begin position="284"/>
        <end position="297"/>
    </location>
</feature>
<sequence length="297" mass="34874">MSKKTNKSTTTTDKQNTQPVKSIVDDENKSFYEILGVSEKATESDLKKAYYKLAREVHPDKNNSPEAKEQFQKLGKIYNVLKDPKSRKFYDEHGDVDQEDQPLSGKDLYEFWLQQFNIVRLTQEKINDFFAQMENEKKQSGQLVSKQEEEDLIDFYKKCKGDMKKIKEYVIGCETKKDIQRMCDHLNLLIKQKKLQEFAKFYQTATLSPDTNNQKVGQQQEEEEEEEEIEGEDIDDLDEMDEDEDDEDEDEDEEVKSKSKKQITLPSKVKKTKQTSFKSNVKNSIKKMKTQPKKKNK</sequence>
<dbReference type="OrthoDB" id="445556at2759"/>
<dbReference type="Pfam" id="PF00226">
    <property type="entry name" value="DnaJ"/>
    <property type="match status" value="1"/>
</dbReference>
<dbReference type="SMART" id="SM00271">
    <property type="entry name" value="DnaJ"/>
    <property type="match status" value="1"/>
</dbReference>
<dbReference type="PANTHER" id="PTHR44144:SF1">
    <property type="entry name" value="DNAJ HOMOLOG SUBFAMILY C MEMBER 9"/>
    <property type="match status" value="1"/>
</dbReference>
<dbReference type="InterPro" id="IPR056453">
    <property type="entry name" value="HTH_DNAJC9"/>
</dbReference>
<dbReference type="Proteomes" id="UP000076078">
    <property type="component" value="Unassembled WGS sequence"/>
</dbReference>
<proteinExistence type="predicted"/>
<dbReference type="PANTHER" id="PTHR44144">
    <property type="entry name" value="DNAJ HOMOLOG SUBFAMILY C MEMBER 9"/>
    <property type="match status" value="1"/>
</dbReference>
<name>A0A151ZE68_TIELA</name>
<reference evidence="3 4" key="1">
    <citation type="submission" date="2015-12" db="EMBL/GenBank/DDBJ databases">
        <title>Dictyostelia acquired genes for synthesis and detection of signals that induce cell-type specialization by lateral gene transfer from prokaryotes.</title>
        <authorList>
            <person name="Gloeckner G."/>
            <person name="Schaap P."/>
        </authorList>
    </citation>
    <scope>NUCLEOTIDE SEQUENCE [LARGE SCALE GENOMIC DNA]</scope>
    <source>
        <strain evidence="3 4">TK</strain>
    </source>
</reference>
<protein>
    <recommendedName>
        <fullName evidence="2">J domain-containing protein</fullName>
    </recommendedName>
</protein>
<evidence type="ECO:0000259" key="2">
    <source>
        <dbReference type="PROSITE" id="PS50076"/>
    </source>
</evidence>
<dbReference type="GO" id="GO:0031072">
    <property type="term" value="F:heat shock protein binding"/>
    <property type="evidence" value="ECO:0007669"/>
    <property type="project" value="TreeGrafter"/>
</dbReference>
<dbReference type="InterPro" id="IPR052594">
    <property type="entry name" value="J_domain-containing_protein"/>
</dbReference>
<feature type="compositionally biased region" description="Acidic residues" evidence="1">
    <location>
        <begin position="220"/>
        <end position="254"/>
    </location>
</feature>
<dbReference type="GO" id="GO:0005737">
    <property type="term" value="C:cytoplasm"/>
    <property type="evidence" value="ECO:0007669"/>
    <property type="project" value="TreeGrafter"/>
</dbReference>
<feature type="compositionally biased region" description="Low complexity" evidence="1">
    <location>
        <begin position="7"/>
        <end position="18"/>
    </location>
</feature>
<dbReference type="Gene3D" id="1.10.287.110">
    <property type="entry name" value="DnaJ domain"/>
    <property type="match status" value="1"/>
</dbReference>
<dbReference type="PROSITE" id="PS00636">
    <property type="entry name" value="DNAJ_1"/>
    <property type="match status" value="1"/>
</dbReference>
<accession>A0A151ZE68</accession>
<dbReference type="STRING" id="361077.A0A151ZE68"/>
<dbReference type="SUPFAM" id="SSF46565">
    <property type="entry name" value="Chaperone J-domain"/>
    <property type="match status" value="1"/>
</dbReference>
<dbReference type="CDD" id="cd06257">
    <property type="entry name" value="DnaJ"/>
    <property type="match status" value="1"/>
</dbReference>
<feature type="domain" description="J" evidence="2">
    <location>
        <begin position="30"/>
        <end position="94"/>
    </location>
</feature>
<feature type="compositionally biased region" description="Polar residues" evidence="1">
    <location>
        <begin position="208"/>
        <end position="219"/>
    </location>
</feature>
<dbReference type="PRINTS" id="PR00625">
    <property type="entry name" value="JDOMAIN"/>
</dbReference>
<keyword evidence="4" id="KW-1185">Reference proteome</keyword>
<dbReference type="AlphaFoldDB" id="A0A151ZE68"/>
<feature type="region of interest" description="Disordered" evidence="1">
    <location>
        <begin position="1"/>
        <end position="22"/>
    </location>
</feature>
<dbReference type="Pfam" id="PF23302">
    <property type="entry name" value="HTH_DNAJC9"/>
    <property type="match status" value="1"/>
</dbReference>
<dbReference type="EMBL" id="LODT01000031">
    <property type="protein sequence ID" value="KYQ92225.1"/>
    <property type="molecule type" value="Genomic_DNA"/>
</dbReference>
<dbReference type="OMA" id="CETKKDI"/>
<feature type="region of interest" description="Disordered" evidence="1">
    <location>
        <begin position="208"/>
        <end position="297"/>
    </location>
</feature>
<dbReference type="InterPro" id="IPR036869">
    <property type="entry name" value="J_dom_sf"/>
</dbReference>